<gene>
    <name evidence="2" type="ORF">I550_0699</name>
</gene>
<dbReference type="Proteomes" id="UP000020825">
    <property type="component" value="Unassembled WGS sequence"/>
</dbReference>
<dbReference type="PATRIC" id="fig|1299331.3.peg.683"/>
<sequence>MSADAGNVQDVEDPDDPRLDDFRDLNSVDRRPDLPSGKGW</sequence>
<organism evidence="2 3">
    <name type="scientific">Mycobacterium intracellulare 1956</name>
    <dbReference type="NCBI Taxonomy" id="1299331"/>
    <lineage>
        <taxon>Bacteria</taxon>
        <taxon>Bacillati</taxon>
        <taxon>Actinomycetota</taxon>
        <taxon>Actinomycetes</taxon>
        <taxon>Mycobacteriales</taxon>
        <taxon>Mycobacteriaceae</taxon>
        <taxon>Mycobacterium</taxon>
        <taxon>Mycobacterium avium complex (MAC)</taxon>
    </lineage>
</organism>
<feature type="region of interest" description="Disordered" evidence="1">
    <location>
        <begin position="1"/>
        <end position="40"/>
    </location>
</feature>
<dbReference type="EMBL" id="JAOG01000001">
    <property type="protein sequence ID" value="EUA57574.1"/>
    <property type="molecule type" value="Genomic_DNA"/>
</dbReference>
<evidence type="ECO:0000313" key="3">
    <source>
        <dbReference type="Proteomes" id="UP000020825"/>
    </source>
</evidence>
<protein>
    <submittedName>
        <fullName evidence="2">Uncharacterized protein</fullName>
    </submittedName>
</protein>
<dbReference type="AlphaFoldDB" id="X8CNC2"/>
<evidence type="ECO:0000313" key="2">
    <source>
        <dbReference type="EMBL" id="EUA57574.1"/>
    </source>
</evidence>
<evidence type="ECO:0000256" key="1">
    <source>
        <dbReference type="SAM" id="MobiDB-lite"/>
    </source>
</evidence>
<accession>X8CNC2</accession>
<comment type="caution">
    <text evidence="2">The sequence shown here is derived from an EMBL/GenBank/DDBJ whole genome shotgun (WGS) entry which is preliminary data.</text>
</comment>
<name>X8CNC2_MYCIT</name>
<reference evidence="2 3" key="1">
    <citation type="submission" date="2013-12" db="EMBL/GenBank/DDBJ databases">
        <authorList>
            <person name="Zelazny A."/>
            <person name="Olivier K."/>
            <person name="Holland S."/>
            <person name="Lenaerts A."/>
            <person name="Ordway D."/>
            <person name="DeGroote M.A."/>
            <person name="Parker T."/>
            <person name="Sizemore C."/>
            <person name="Tallon L.J."/>
            <person name="Sadzewicz L.K."/>
            <person name="Sengamalay N."/>
            <person name="Fraser C.M."/>
            <person name="Hine E."/>
            <person name="Shefchek K.A."/>
            <person name="Das S.P."/>
            <person name="Tettelin H."/>
        </authorList>
    </citation>
    <scope>NUCLEOTIDE SEQUENCE [LARGE SCALE GENOMIC DNA]</scope>
    <source>
        <strain evidence="2 3">1956</strain>
    </source>
</reference>
<proteinExistence type="predicted"/>
<feature type="compositionally biased region" description="Basic and acidic residues" evidence="1">
    <location>
        <begin position="16"/>
        <end position="33"/>
    </location>
</feature>